<feature type="domain" description="HIT" evidence="4">
    <location>
        <begin position="5"/>
        <end position="113"/>
    </location>
</feature>
<dbReference type="EMBL" id="VMBG01000002">
    <property type="protein sequence ID" value="TSJ77283.1"/>
    <property type="molecule type" value="Genomic_DNA"/>
</dbReference>
<feature type="active site" description="Tele-AMP-histidine intermediate" evidence="1">
    <location>
        <position position="99"/>
    </location>
</feature>
<evidence type="ECO:0000256" key="3">
    <source>
        <dbReference type="PROSITE-ProRule" id="PRU00464"/>
    </source>
</evidence>
<organism evidence="5 6">
    <name type="scientific">Rariglobus hedericola</name>
    <dbReference type="NCBI Taxonomy" id="2597822"/>
    <lineage>
        <taxon>Bacteria</taxon>
        <taxon>Pseudomonadati</taxon>
        <taxon>Verrucomicrobiota</taxon>
        <taxon>Opitutia</taxon>
        <taxon>Opitutales</taxon>
        <taxon>Opitutaceae</taxon>
        <taxon>Rariglobus</taxon>
    </lineage>
</organism>
<dbReference type="CDD" id="cd01276">
    <property type="entry name" value="PKCI_related"/>
    <property type="match status" value="1"/>
</dbReference>
<evidence type="ECO:0000256" key="1">
    <source>
        <dbReference type="PIRSR" id="PIRSR601310-1"/>
    </source>
</evidence>
<dbReference type="SUPFAM" id="SSF54197">
    <property type="entry name" value="HIT-like"/>
    <property type="match status" value="1"/>
</dbReference>
<sequence length="113" mass="12413">MSKTLFQRIIDREIPAKIEYEDDRCIVIHDIAPAAPVHLLIIPKSVIPRVGEATDSDEAVLGHLLVTAGIVAKKIGIPKGFRLVINHGPDACETVPHLHVHLLAKRQLTWPPG</sequence>
<dbReference type="InterPro" id="IPR011146">
    <property type="entry name" value="HIT-like"/>
</dbReference>
<accession>A0A556QKV4</accession>
<dbReference type="GO" id="GO:0003824">
    <property type="term" value="F:catalytic activity"/>
    <property type="evidence" value="ECO:0007669"/>
    <property type="project" value="InterPro"/>
</dbReference>
<dbReference type="RefSeq" id="WP_144353686.1">
    <property type="nucleotide sequence ID" value="NZ_CBCRVV010000013.1"/>
</dbReference>
<dbReference type="Pfam" id="PF01230">
    <property type="entry name" value="HIT"/>
    <property type="match status" value="1"/>
</dbReference>
<dbReference type="InterPro" id="IPR001310">
    <property type="entry name" value="Histidine_triad_HIT"/>
</dbReference>
<dbReference type="OrthoDB" id="9784774at2"/>
<comment type="caution">
    <text evidence="5">The sequence shown here is derived from an EMBL/GenBank/DDBJ whole genome shotgun (WGS) entry which is preliminary data.</text>
</comment>
<dbReference type="Gene3D" id="3.30.428.10">
    <property type="entry name" value="HIT-like"/>
    <property type="match status" value="1"/>
</dbReference>
<evidence type="ECO:0000313" key="5">
    <source>
        <dbReference type="EMBL" id="TSJ77283.1"/>
    </source>
</evidence>
<evidence type="ECO:0000313" key="6">
    <source>
        <dbReference type="Proteomes" id="UP000315648"/>
    </source>
</evidence>
<reference evidence="5 6" key="1">
    <citation type="submission" date="2019-07" db="EMBL/GenBank/DDBJ databases">
        <title>Description of 53C-WASEF.</title>
        <authorList>
            <person name="Pitt A."/>
            <person name="Hahn M.W."/>
        </authorList>
    </citation>
    <scope>NUCLEOTIDE SEQUENCE [LARGE SCALE GENOMIC DNA]</scope>
    <source>
        <strain evidence="5 6">53C-WASEF</strain>
    </source>
</reference>
<dbReference type="AlphaFoldDB" id="A0A556QKV4"/>
<protein>
    <submittedName>
        <fullName evidence="5">Histidine triad nucleotide-binding protein</fullName>
    </submittedName>
</protein>
<proteinExistence type="predicted"/>
<keyword evidence="6" id="KW-1185">Reference proteome</keyword>
<name>A0A556QKV4_9BACT</name>
<dbReference type="PANTHER" id="PTHR23089">
    <property type="entry name" value="HISTIDINE TRIAD HIT PROTEIN"/>
    <property type="match status" value="1"/>
</dbReference>
<evidence type="ECO:0000259" key="4">
    <source>
        <dbReference type="PROSITE" id="PS51084"/>
    </source>
</evidence>
<dbReference type="PROSITE" id="PS51084">
    <property type="entry name" value="HIT_2"/>
    <property type="match status" value="1"/>
</dbReference>
<evidence type="ECO:0000256" key="2">
    <source>
        <dbReference type="PIRSR" id="PIRSR601310-3"/>
    </source>
</evidence>
<dbReference type="InterPro" id="IPR036265">
    <property type="entry name" value="HIT-like_sf"/>
</dbReference>
<feature type="short sequence motif" description="Histidine triad motif" evidence="2 3">
    <location>
        <begin position="97"/>
        <end position="101"/>
    </location>
</feature>
<dbReference type="PRINTS" id="PR00332">
    <property type="entry name" value="HISTRIAD"/>
</dbReference>
<dbReference type="Proteomes" id="UP000315648">
    <property type="component" value="Unassembled WGS sequence"/>
</dbReference>
<gene>
    <name evidence="5" type="ORF">FPL22_14395</name>
</gene>